<feature type="compositionally biased region" description="Polar residues" evidence="1">
    <location>
        <begin position="39"/>
        <end position="48"/>
    </location>
</feature>
<accession>A0ABP6D7Z4</accession>
<evidence type="ECO:0000256" key="1">
    <source>
        <dbReference type="SAM" id="MobiDB-lite"/>
    </source>
</evidence>
<comment type="caution">
    <text evidence="2">The sequence shown here is derived from an EMBL/GenBank/DDBJ whole genome shotgun (WGS) entry which is preliminary data.</text>
</comment>
<evidence type="ECO:0000313" key="2">
    <source>
        <dbReference type="EMBL" id="GAA2638101.1"/>
    </source>
</evidence>
<gene>
    <name evidence="2" type="ORF">GCM10010411_92490</name>
</gene>
<feature type="region of interest" description="Disordered" evidence="1">
    <location>
        <begin position="1"/>
        <end position="50"/>
    </location>
</feature>
<evidence type="ECO:0000313" key="3">
    <source>
        <dbReference type="Proteomes" id="UP001501509"/>
    </source>
</evidence>
<proteinExistence type="predicted"/>
<reference evidence="3" key="1">
    <citation type="journal article" date="2019" name="Int. J. Syst. Evol. Microbiol.">
        <title>The Global Catalogue of Microorganisms (GCM) 10K type strain sequencing project: providing services to taxonomists for standard genome sequencing and annotation.</title>
        <authorList>
            <consortium name="The Broad Institute Genomics Platform"/>
            <consortium name="The Broad Institute Genome Sequencing Center for Infectious Disease"/>
            <person name="Wu L."/>
            <person name="Ma J."/>
        </authorList>
    </citation>
    <scope>NUCLEOTIDE SEQUENCE [LARGE SCALE GENOMIC DNA]</scope>
    <source>
        <strain evidence="3">JCM 6833</strain>
    </source>
</reference>
<name>A0ABP6D7Z4_9ACTN</name>
<organism evidence="2 3">
    <name type="scientific">Actinomadura fulvescens</name>
    <dbReference type="NCBI Taxonomy" id="46160"/>
    <lineage>
        <taxon>Bacteria</taxon>
        <taxon>Bacillati</taxon>
        <taxon>Actinomycetota</taxon>
        <taxon>Actinomycetes</taxon>
        <taxon>Streptosporangiales</taxon>
        <taxon>Thermomonosporaceae</taxon>
        <taxon>Actinomadura</taxon>
    </lineage>
</organism>
<dbReference type="EMBL" id="BAAATD010000024">
    <property type="protein sequence ID" value="GAA2638101.1"/>
    <property type="molecule type" value="Genomic_DNA"/>
</dbReference>
<dbReference type="Proteomes" id="UP001501509">
    <property type="component" value="Unassembled WGS sequence"/>
</dbReference>
<sequence length="105" mass="11566">MVTSDGDGFRFTRQGTNRAITAPGTGARPASALVKPDQTARSRWQMTQVDAERRRNATLETGVSRISQDGRVLGRVLAEDRSLLPKQVYAATDDSESNRFIEVLD</sequence>
<protein>
    <submittedName>
        <fullName evidence="2">Uncharacterized protein</fullName>
    </submittedName>
</protein>
<keyword evidence="3" id="KW-1185">Reference proteome</keyword>
<dbReference type="RefSeq" id="WP_344549157.1">
    <property type="nucleotide sequence ID" value="NZ_BAAATD010000024.1"/>
</dbReference>